<gene>
    <name evidence="6" type="ORF">EG244_01255</name>
</gene>
<keyword evidence="1" id="KW-0805">Transcription regulation</keyword>
<name>A0A3P3DV15_9RHOB</name>
<dbReference type="AlphaFoldDB" id="A0A3P3DV15"/>
<dbReference type="InterPro" id="IPR050109">
    <property type="entry name" value="HTH-type_TetR-like_transc_reg"/>
</dbReference>
<dbReference type="Proteomes" id="UP000282125">
    <property type="component" value="Unassembled WGS sequence"/>
</dbReference>
<evidence type="ECO:0000313" key="6">
    <source>
        <dbReference type="EMBL" id="RRH78103.1"/>
    </source>
</evidence>
<dbReference type="PRINTS" id="PR00455">
    <property type="entry name" value="HTHTETR"/>
</dbReference>
<evidence type="ECO:0000256" key="1">
    <source>
        <dbReference type="ARBA" id="ARBA00023015"/>
    </source>
</evidence>
<evidence type="ECO:0000256" key="4">
    <source>
        <dbReference type="PROSITE-ProRule" id="PRU00335"/>
    </source>
</evidence>
<dbReference type="PANTHER" id="PTHR30055:SF234">
    <property type="entry name" value="HTH-TYPE TRANSCRIPTIONAL REGULATOR BETI"/>
    <property type="match status" value="1"/>
</dbReference>
<evidence type="ECO:0000256" key="3">
    <source>
        <dbReference type="ARBA" id="ARBA00023163"/>
    </source>
</evidence>
<proteinExistence type="predicted"/>
<reference evidence="6 7" key="1">
    <citation type="submission" date="2018-11" db="EMBL/GenBank/DDBJ databases">
        <title>Gemmobacter sp. nov., YIM 102744-1 draft genome.</title>
        <authorList>
            <person name="Li G."/>
            <person name="Jiang Y."/>
        </authorList>
    </citation>
    <scope>NUCLEOTIDE SEQUENCE [LARGE SCALE GENOMIC DNA]</scope>
    <source>
        <strain evidence="6 7">YIM 102744-1</strain>
    </source>
</reference>
<evidence type="ECO:0000256" key="2">
    <source>
        <dbReference type="ARBA" id="ARBA00023125"/>
    </source>
</evidence>
<feature type="DNA-binding region" description="H-T-H motif" evidence="4">
    <location>
        <begin position="35"/>
        <end position="54"/>
    </location>
</feature>
<evidence type="ECO:0000259" key="5">
    <source>
        <dbReference type="PROSITE" id="PS50977"/>
    </source>
</evidence>
<keyword evidence="7" id="KW-1185">Reference proteome</keyword>
<organism evidence="6 7">
    <name type="scientific">Falsigemmobacter faecalis</name>
    <dbReference type="NCBI Taxonomy" id="2488730"/>
    <lineage>
        <taxon>Bacteria</taxon>
        <taxon>Pseudomonadati</taxon>
        <taxon>Pseudomonadota</taxon>
        <taxon>Alphaproteobacteria</taxon>
        <taxon>Rhodobacterales</taxon>
        <taxon>Paracoccaceae</taxon>
        <taxon>Falsigemmobacter</taxon>
    </lineage>
</organism>
<dbReference type="GO" id="GO:0000976">
    <property type="term" value="F:transcription cis-regulatory region binding"/>
    <property type="evidence" value="ECO:0007669"/>
    <property type="project" value="TreeGrafter"/>
</dbReference>
<feature type="domain" description="HTH tetR-type" evidence="5">
    <location>
        <begin position="12"/>
        <end position="72"/>
    </location>
</feature>
<comment type="caution">
    <text evidence="6">The sequence shown here is derived from an EMBL/GenBank/DDBJ whole genome shotgun (WGS) entry which is preliminary data.</text>
</comment>
<dbReference type="SUPFAM" id="SSF46689">
    <property type="entry name" value="Homeodomain-like"/>
    <property type="match status" value="1"/>
</dbReference>
<dbReference type="InterPro" id="IPR036271">
    <property type="entry name" value="Tet_transcr_reg_TetR-rel_C_sf"/>
</dbReference>
<dbReference type="GO" id="GO:0003700">
    <property type="term" value="F:DNA-binding transcription factor activity"/>
    <property type="evidence" value="ECO:0007669"/>
    <property type="project" value="TreeGrafter"/>
</dbReference>
<dbReference type="InterPro" id="IPR009057">
    <property type="entry name" value="Homeodomain-like_sf"/>
</dbReference>
<dbReference type="EMBL" id="RRAZ01000002">
    <property type="protein sequence ID" value="RRH78103.1"/>
    <property type="molecule type" value="Genomic_DNA"/>
</dbReference>
<dbReference type="OrthoDB" id="9811084at2"/>
<dbReference type="SUPFAM" id="SSF48498">
    <property type="entry name" value="Tetracyclin repressor-like, C-terminal domain"/>
    <property type="match status" value="1"/>
</dbReference>
<dbReference type="RefSeq" id="WP_124963193.1">
    <property type="nucleotide sequence ID" value="NZ_RRAZ01000002.1"/>
</dbReference>
<dbReference type="PANTHER" id="PTHR30055">
    <property type="entry name" value="HTH-TYPE TRANSCRIPTIONAL REGULATOR RUTR"/>
    <property type="match status" value="1"/>
</dbReference>
<dbReference type="Gene3D" id="1.10.357.10">
    <property type="entry name" value="Tetracycline Repressor, domain 2"/>
    <property type="match status" value="1"/>
</dbReference>
<keyword evidence="3" id="KW-0804">Transcription</keyword>
<keyword evidence="2 4" id="KW-0238">DNA-binding</keyword>
<dbReference type="PROSITE" id="PS50977">
    <property type="entry name" value="HTH_TETR_2"/>
    <property type="match status" value="1"/>
</dbReference>
<sequence>MTESAPLTPRGRRTRDAILRAAEEVIGGRGYSGAAIVDITRAAGIAQGTFYIYFDSKEAVFRTLVEEMGRFTRRSLSEATAGAKDRLEAERLGLRAFLEIAATRPLLYNIVEEARFVAPEAYDAYFTGFARAYTRNLEAAVREGTIRAGDAEIRAWALMGLAVTLGERYGQRNPEADRDRVVAEVFDMLERGLRP</sequence>
<dbReference type="InterPro" id="IPR001647">
    <property type="entry name" value="HTH_TetR"/>
</dbReference>
<dbReference type="Pfam" id="PF00440">
    <property type="entry name" value="TetR_N"/>
    <property type="match status" value="1"/>
</dbReference>
<evidence type="ECO:0000313" key="7">
    <source>
        <dbReference type="Proteomes" id="UP000282125"/>
    </source>
</evidence>
<protein>
    <submittedName>
        <fullName evidence="6">TetR/AcrR family transcriptional regulator</fullName>
    </submittedName>
</protein>
<accession>A0A3P3DV15</accession>
<dbReference type="Gene3D" id="1.10.10.60">
    <property type="entry name" value="Homeodomain-like"/>
    <property type="match status" value="1"/>
</dbReference>